<dbReference type="Proteomes" id="UP000009097">
    <property type="component" value="Chromosome 14"/>
</dbReference>
<dbReference type="GeneID" id="28962258"/>
<evidence type="ECO:0000313" key="2">
    <source>
        <dbReference type="EMBL" id="KNB15985.1"/>
    </source>
</evidence>
<reference evidence="2 3" key="1">
    <citation type="journal article" date="2010" name="Nature">
        <title>Comparative genomics reveals mobile pathogenicity chromosomes in Fusarium.</title>
        <authorList>
            <person name="Ma L.J."/>
            <person name="van der Does H.C."/>
            <person name="Borkovich K.A."/>
            <person name="Coleman J.J."/>
            <person name="Daboussi M.J."/>
            <person name="Di Pietro A."/>
            <person name="Dufresne M."/>
            <person name="Freitag M."/>
            <person name="Grabherr M."/>
            <person name="Henrissat B."/>
            <person name="Houterman P.M."/>
            <person name="Kang S."/>
            <person name="Shim W.B."/>
            <person name="Woloshuk C."/>
            <person name="Xie X."/>
            <person name="Xu J.R."/>
            <person name="Antoniw J."/>
            <person name="Baker S.E."/>
            <person name="Bluhm B.H."/>
            <person name="Breakspear A."/>
            <person name="Brown D.W."/>
            <person name="Butchko R.A."/>
            <person name="Chapman S."/>
            <person name="Coulson R."/>
            <person name="Coutinho P.M."/>
            <person name="Danchin E.G."/>
            <person name="Diener A."/>
            <person name="Gale L.R."/>
            <person name="Gardiner D.M."/>
            <person name="Goff S."/>
            <person name="Hammond-Kosack K.E."/>
            <person name="Hilburn K."/>
            <person name="Hua-Van A."/>
            <person name="Jonkers W."/>
            <person name="Kazan K."/>
            <person name="Kodira C.D."/>
            <person name="Koehrsen M."/>
            <person name="Kumar L."/>
            <person name="Lee Y.H."/>
            <person name="Li L."/>
            <person name="Manners J.M."/>
            <person name="Miranda-Saavedra D."/>
            <person name="Mukherjee M."/>
            <person name="Park G."/>
            <person name="Park J."/>
            <person name="Park S.Y."/>
            <person name="Proctor R.H."/>
            <person name="Regev A."/>
            <person name="Ruiz-Roldan M.C."/>
            <person name="Sain D."/>
            <person name="Sakthikumar S."/>
            <person name="Sykes S."/>
            <person name="Schwartz D.C."/>
            <person name="Turgeon B.G."/>
            <person name="Wapinski I."/>
            <person name="Yoder O."/>
            <person name="Young S."/>
            <person name="Zeng Q."/>
            <person name="Zhou S."/>
            <person name="Galagan J."/>
            <person name="Cuomo C.A."/>
            <person name="Kistler H.C."/>
            <person name="Rep M."/>
        </authorList>
    </citation>
    <scope>NUCLEOTIDE SEQUENCE [LARGE SCALE GENOMIC DNA]</scope>
    <source>
        <strain evidence="3">4287 / CBS 123668 / FGSC 9935 / NRRL 34936</strain>
    </source>
</reference>
<feature type="compositionally biased region" description="Polar residues" evidence="1">
    <location>
        <begin position="1"/>
        <end position="11"/>
    </location>
</feature>
<dbReference type="VEuPathDB" id="FungiDB:FOXG_21552"/>
<evidence type="ECO:0000313" key="3">
    <source>
        <dbReference type="Proteomes" id="UP000009097"/>
    </source>
</evidence>
<dbReference type="AlphaFoldDB" id="A0A0J9VZM8"/>
<proteinExistence type="predicted"/>
<name>A0A0J9VZM8_FUSO4</name>
<dbReference type="RefSeq" id="XP_018254030.1">
    <property type="nucleotide sequence ID" value="XM_018401900.1"/>
</dbReference>
<feature type="region of interest" description="Disordered" evidence="1">
    <location>
        <begin position="1"/>
        <end position="39"/>
    </location>
</feature>
<sequence>MVDSLPSNVQPSPQPSYADVARTAPTSQPSNVRALSSMRTTPSSFTDTLFCTIDTSRVSEEDRDKAQVGEVRQAIEEKDVRNADRIKAVCQDEAEVQLIRDVAAPTCLSDAKAQLSATTAGGLATRPLPAVRHKDPASARRRVIVIKTAKPSSQSVFCVVVHTSRRIKTVGCGNYTLLMATNLRIFQLNVHKSDVVQLSMMYDRDLQDYAVLLRILRRDGNTESEEKHLENGCWIYGRFYGSWKRGTYVFPIDSEELERLDIFHKCFLVARGEPFSAPIARHSPKIMDFGPLVWLKKSYLFDAQIMAIYLNQVQPAL</sequence>
<feature type="compositionally biased region" description="Polar residues" evidence="1">
    <location>
        <begin position="24"/>
        <end position="39"/>
    </location>
</feature>
<protein>
    <submittedName>
        <fullName evidence="2">Uncharacterized protein</fullName>
    </submittedName>
</protein>
<gene>
    <name evidence="2" type="ORF">FOXG_21552</name>
</gene>
<evidence type="ECO:0000256" key="1">
    <source>
        <dbReference type="SAM" id="MobiDB-lite"/>
    </source>
</evidence>
<dbReference type="EMBL" id="DS231717">
    <property type="protein sequence ID" value="KNB15985.1"/>
    <property type="molecule type" value="Genomic_DNA"/>
</dbReference>
<accession>A0A0J9VZM8</accession>
<organism evidence="2 3">
    <name type="scientific">Fusarium oxysporum f. sp. lycopersici (strain 4287 / CBS 123668 / FGSC 9935 / NRRL 34936)</name>
    <name type="common">Fusarium vascular wilt of tomato</name>
    <dbReference type="NCBI Taxonomy" id="426428"/>
    <lineage>
        <taxon>Eukaryota</taxon>
        <taxon>Fungi</taxon>
        <taxon>Dikarya</taxon>
        <taxon>Ascomycota</taxon>
        <taxon>Pezizomycotina</taxon>
        <taxon>Sordariomycetes</taxon>
        <taxon>Hypocreomycetidae</taxon>
        <taxon>Hypocreales</taxon>
        <taxon>Nectriaceae</taxon>
        <taxon>Fusarium</taxon>
        <taxon>Fusarium oxysporum species complex</taxon>
    </lineage>
</organism>
<dbReference type="KEGG" id="fox:FOXG_21552"/>